<dbReference type="GO" id="GO:0003677">
    <property type="term" value="F:DNA binding"/>
    <property type="evidence" value="ECO:0007669"/>
    <property type="project" value="InterPro"/>
</dbReference>
<dbReference type="CDD" id="cd00093">
    <property type="entry name" value="HTH_XRE"/>
    <property type="match status" value="1"/>
</dbReference>
<dbReference type="InterPro" id="IPR010982">
    <property type="entry name" value="Lambda_DNA-bd_dom_sf"/>
</dbReference>
<dbReference type="AlphaFoldDB" id="A0A370H0E5"/>
<keyword evidence="2" id="KW-1185">Reference proteome</keyword>
<dbReference type="SUPFAM" id="SSF47413">
    <property type="entry name" value="lambda repressor-like DNA-binding domains"/>
    <property type="match status" value="1"/>
</dbReference>
<gene>
    <name evidence="1" type="ORF">DFR68_107499</name>
</gene>
<sequence>MWTGRHVKALRDATRKTQQQLADELTCAQRTVSFWESRPEANVSLGFQSHLDRLLINADHGAKRRFYELTGDPDVNRRDFLASTAAVVGMSALRGEDTPVVSADAIEHLRTTVHSAVQLDDKLGSSAARPIIEAQAQTCTALLRDCPASLKPALQSLTGEATASTAWAVWDQGDVKRGDELFQLAYRHAEEAGDTNVATGILCYRTKLAVATHQYSRAADLADAMLVIPVDDGRVIDFRRLCAAKAFATVGRNHDAWTQLDRVTDDYAEQTTPDESYCYYQSRWATGKTTAQCLALSGELNAAADAVEATLPLIPAHMKRDRAKGSLDLAQIIAKVDIDRACEAAHEAIDLTRGWTSYRVRQLYADARAQMKPWASTRAVRQLDDYAAGVLA</sequence>
<evidence type="ECO:0000313" key="1">
    <source>
        <dbReference type="EMBL" id="RDI49371.1"/>
    </source>
</evidence>
<dbReference type="EMBL" id="QQAZ01000007">
    <property type="protein sequence ID" value="RDI49371.1"/>
    <property type="molecule type" value="Genomic_DNA"/>
</dbReference>
<proteinExistence type="predicted"/>
<dbReference type="InterPro" id="IPR001387">
    <property type="entry name" value="Cro/C1-type_HTH"/>
</dbReference>
<organism evidence="1 2">
    <name type="scientific">Nocardia mexicana</name>
    <dbReference type="NCBI Taxonomy" id="279262"/>
    <lineage>
        <taxon>Bacteria</taxon>
        <taxon>Bacillati</taxon>
        <taxon>Actinomycetota</taxon>
        <taxon>Actinomycetes</taxon>
        <taxon>Mycobacteriales</taxon>
        <taxon>Nocardiaceae</taxon>
        <taxon>Nocardia</taxon>
    </lineage>
</organism>
<evidence type="ECO:0008006" key="3">
    <source>
        <dbReference type="Google" id="ProtNLM"/>
    </source>
</evidence>
<evidence type="ECO:0000313" key="2">
    <source>
        <dbReference type="Proteomes" id="UP000255355"/>
    </source>
</evidence>
<comment type="caution">
    <text evidence="1">The sequence shown here is derived from an EMBL/GenBank/DDBJ whole genome shotgun (WGS) entry which is preliminary data.</text>
</comment>
<dbReference type="Proteomes" id="UP000255355">
    <property type="component" value="Unassembled WGS sequence"/>
</dbReference>
<reference evidence="1 2" key="1">
    <citation type="submission" date="2018-07" db="EMBL/GenBank/DDBJ databases">
        <title>Genomic Encyclopedia of Type Strains, Phase IV (KMG-IV): sequencing the most valuable type-strain genomes for metagenomic binning, comparative biology and taxonomic classification.</title>
        <authorList>
            <person name="Goeker M."/>
        </authorList>
    </citation>
    <scope>NUCLEOTIDE SEQUENCE [LARGE SCALE GENOMIC DNA]</scope>
    <source>
        <strain evidence="1 2">DSM 44952</strain>
    </source>
</reference>
<protein>
    <recommendedName>
        <fullName evidence="3">HTH cro/C1-type domain-containing protein</fullName>
    </recommendedName>
</protein>
<name>A0A370H0E5_9NOCA</name>
<accession>A0A370H0E5</accession>